<reference evidence="3 4" key="1">
    <citation type="submission" date="2016-11" db="EMBL/GenBank/DDBJ databases">
        <authorList>
            <person name="Jaros S."/>
            <person name="Januszkiewicz K."/>
            <person name="Wedrychowicz H."/>
        </authorList>
    </citation>
    <scope>NUCLEOTIDE SEQUENCE [LARGE SCALE GENOMIC DNA]</scope>
    <source>
        <strain evidence="3 4">DSM 44523</strain>
    </source>
</reference>
<dbReference type="PANTHER" id="PTHR43767:SF1">
    <property type="entry name" value="NONRIBOSOMAL PEPTIDE SYNTHASE PES1 (EUROFUNG)-RELATED"/>
    <property type="match status" value="1"/>
</dbReference>
<feature type="domain" description="AMP-dependent synthetase/ligase" evidence="1">
    <location>
        <begin position="17"/>
        <end position="363"/>
    </location>
</feature>
<dbReference type="InterPro" id="IPR000873">
    <property type="entry name" value="AMP-dep_synth/lig_dom"/>
</dbReference>
<evidence type="ECO:0000313" key="4">
    <source>
        <dbReference type="Proteomes" id="UP000184501"/>
    </source>
</evidence>
<dbReference type="InterPro" id="IPR050237">
    <property type="entry name" value="ATP-dep_AMP-bd_enzyme"/>
</dbReference>
<organism evidence="3 4">
    <name type="scientific">Streptoalloteichus hindustanus</name>
    <dbReference type="NCBI Taxonomy" id="2017"/>
    <lineage>
        <taxon>Bacteria</taxon>
        <taxon>Bacillati</taxon>
        <taxon>Actinomycetota</taxon>
        <taxon>Actinomycetes</taxon>
        <taxon>Pseudonocardiales</taxon>
        <taxon>Pseudonocardiaceae</taxon>
        <taxon>Streptoalloteichus</taxon>
    </lineage>
</organism>
<dbReference type="EMBL" id="FQVN01000001">
    <property type="protein sequence ID" value="SHE49096.1"/>
    <property type="molecule type" value="Genomic_DNA"/>
</dbReference>
<feature type="domain" description="AMP-binding enzyme C-terminal" evidence="2">
    <location>
        <begin position="411"/>
        <end position="486"/>
    </location>
</feature>
<dbReference type="Pfam" id="PF13193">
    <property type="entry name" value="AMP-binding_C"/>
    <property type="match status" value="1"/>
</dbReference>
<evidence type="ECO:0000313" key="3">
    <source>
        <dbReference type="EMBL" id="SHE49096.1"/>
    </source>
</evidence>
<name>A0A1M4TXE4_STRHI</name>
<gene>
    <name evidence="3" type="ORF">SAMN05444320_101225</name>
</gene>
<dbReference type="PROSITE" id="PS00455">
    <property type="entry name" value="AMP_BINDING"/>
    <property type="match status" value="1"/>
</dbReference>
<dbReference type="RefSeq" id="WP_073479438.1">
    <property type="nucleotide sequence ID" value="NZ_FQVN01000001.1"/>
</dbReference>
<dbReference type="GO" id="GO:0016878">
    <property type="term" value="F:acid-thiol ligase activity"/>
    <property type="evidence" value="ECO:0007669"/>
    <property type="project" value="UniProtKB-ARBA"/>
</dbReference>
<evidence type="ECO:0000259" key="1">
    <source>
        <dbReference type="Pfam" id="PF00501"/>
    </source>
</evidence>
<dbReference type="SUPFAM" id="SSF56801">
    <property type="entry name" value="Acetyl-CoA synthetase-like"/>
    <property type="match status" value="1"/>
</dbReference>
<dbReference type="InterPro" id="IPR042099">
    <property type="entry name" value="ANL_N_sf"/>
</dbReference>
<sequence>MTRVPTVSNVAELVRGAAERGGEHPALVDVTAGTTRSWSRLDAAVDAEAHRVRELGAAAGDRVAVRLPTGTAFCVAVLGALRAGCVVVPLAPGAPDRELERVLTDSGAVFVVGGGADAGGLPVHAAPDPDATAEPFEAVGGDEDLAVLAYTSGTSGAPRGAMLPHRALLANVRQCAALRPAPVTAADRVLLAVPLFHAYGLGPGLLQVAATGATGVLMERFDPEEALAVVERHRVTAVVGVPPMYTAWLRLPAERLRAGFTTVRVFGSGAAPLEPDVLTAFRAATGLDVFEGYGLTEAAPVLTSTLVSGRPKPGAVGRPLPGVELRLVDVDGEPLPDGAEMGEDAAGTGLVAARGDNLFLGYWPDAADGPAADGWFRTNDVGYLDADGDLHLVDRAGDLIIVNGFNVYPHEVEHVLCELAGVAEAAAVGVPEPVTGETVKAVVVPWPDAELTVDQVREHCAARLAKFKVPTLVEFVDELPHTPTGKLARRALR</sequence>
<proteinExistence type="predicted"/>
<dbReference type="InterPro" id="IPR020845">
    <property type="entry name" value="AMP-binding_CS"/>
</dbReference>
<dbReference type="InterPro" id="IPR045851">
    <property type="entry name" value="AMP-bd_C_sf"/>
</dbReference>
<dbReference type="Gene3D" id="3.40.50.12780">
    <property type="entry name" value="N-terminal domain of ligase-like"/>
    <property type="match status" value="1"/>
</dbReference>
<dbReference type="STRING" id="2017.SAMN05444320_101225"/>
<dbReference type="OrthoDB" id="9803968at2"/>
<evidence type="ECO:0000259" key="2">
    <source>
        <dbReference type="Pfam" id="PF13193"/>
    </source>
</evidence>
<dbReference type="Proteomes" id="UP000184501">
    <property type="component" value="Unassembled WGS sequence"/>
</dbReference>
<dbReference type="PANTHER" id="PTHR43767">
    <property type="entry name" value="LONG-CHAIN-FATTY-ACID--COA LIGASE"/>
    <property type="match status" value="1"/>
</dbReference>
<dbReference type="Pfam" id="PF00501">
    <property type="entry name" value="AMP-binding"/>
    <property type="match status" value="1"/>
</dbReference>
<keyword evidence="4" id="KW-1185">Reference proteome</keyword>
<dbReference type="AlphaFoldDB" id="A0A1M4TXE4"/>
<protein>
    <submittedName>
        <fullName evidence="3">Long-chain acyl-CoA synthetase</fullName>
    </submittedName>
</protein>
<dbReference type="Gene3D" id="3.30.300.30">
    <property type="match status" value="1"/>
</dbReference>
<accession>A0A1M4TXE4</accession>
<dbReference type="InterPro" id="IPR025110">
    <property type="entry name" value="AMP-bd_C"/>
</dbReference>